<keyword evidence="6" id="KW-0862">Zinc</keyword>
<dbReference type="SMART" id="SM00490">
    <property type="entry name" value="HELICc"/>
    <property type="match status" value="1"/>
</dbReference>
<dbReference type="CDD" id="cd18008">
    <property type="entry name" value="DEXDc_SHPRH-like"/>
    <property type="match status" value="1"/>
</dbReference>
<feature type="region of interest" description="Disordered" evidence="7">
    <location>
        <begin position="53"/>
        <end position="98"/>
    </location>
</feature>
<evidence type="ECO:0000256" key="6">
    <source>
        <dbReference type="PROSITE-ProRule" id="PRU00175"/>
    </source>
</evidence>
<dbReference type="InterPro" id="IPR014001">
    <property type="entry name" value="Helicase_ATP-bd"/>
</dbReference>
<organism evidence="11 12">
    <name type="scientific">Alectoria fallacina</name>
    <dbReference type="NCBI Taxonomy" id="1903189"/>
    <lineage>
        <taxon>Eukaryota</taxon>
        <taxon>Fungi</taxon>
        <taxon>Dikarya</taxon>
        <taxon>Ascomycota</taxon>
        <taxon>Pezizomycotina</taxon>
        <taxon>Lecanoromycetes</taxon>
        <taxon>OSLEUM clade</taxon>
        <taxon>Lecanoromycetidae</taxon>
        <taxon>Lecanorales</taxon>
        <taxon>Lecanorineae</taxon>
        <taxon>Parmeliaceae</taxon>
        <taxon>Alectoria</taxon>
    </lineage>
</organism>
<evidence type="ECO:0000256" key="5">
    <source>
        <dbReference type="ARBA" id="ARBA00022840"/>
    </source>
</evidence>
<feature type="compositionally biased region" description="Low complexity" evidence="7">
    <location>
        <begin position="153"/>
        <end position="169"/>
    </location>
</feature>
<feature type="compositionally biased region" description="Polar residues" evidence="7">
    <location>
        <begin position="200"/>
        <end position="212"/>
    </location>
</feature>
<evidence type="ECO:0000256" key="4">
    <source>
        <dbReference type="ARBA" id="ARBA00022806"/>
    </source>
</evidence>
<dbReference type="Gene3D" id="3.40.50.300">
    <property type="entry name" value="P-loop containing nucleotide triphosphate hydrolases"/>
    <property type="match status" value="1"/>
</dbReference>
<dbReference type="Gene3D" id="3.40.50.10810">
    <property type="entry name" value="Tandem AAA-ATPase domain"/>
    <property type="match status" value="2"/>
</dbReference>
<dbReference type="InterPro" id="IPR050628">
    <property type="entry name" value="SNF2_RAD54_helicase_TF"/>
</dbReference>
<keyword evidence="4" id="KW-0347">Helicase</keyword>
<feature type="compositionally biased region" description="Acidic residues" evidence="7">
    <location>
        <begin position="1081"/>
        <end position="1093"/>
    </location>
</feature>
<dbReference type="InterPro" id="IPR027417">
    <property type="entry name" value="P-loop_NTPase"/>
</dbReference>
<feature type="region of interest" description="Disordered" evidence="7">
    <location>
        <begin position="269"/>
        <end position="422"/>
    </location>
</feature>
<keyword evidence="2" id="KW-0547">Nucleotide-binding</keyword>
<reference evidence="11" key="1">
    <citation type="submission" date="2021-03" db="EMBL/GenBank/DDBJ databases">
        <authorList>
            <person name="Tagirdzhanova G."/>
        </authorList>
    </citation>
    <scope>NUCLEOTIDE SEQUENCE</scope>
</reference>
<dbReference type="GO" id="GO:0008094">
    <property type="term" value="F:ATP-dependent activity, acting on DNA"/>
    <property type="evidence" value="ECO:0007669"/>
    <property type="project" value="TreeGrafter"/>
</dbReference>
<evidence type="ECO:0000259" key="9">
    <source>
        <dbReference type="PROSITE" id="PS51192"/>
    </source>
</evidence>
<dbReference type="SMART" id="SM00184">
    <property type="entry name" value="RING"/>
    <property type="match status" value="1"/>
</dbReference>
<keyword evidence="3" id="KW-0378">Hydrolase</keyword>
<dbReference type="Pfam" id="PF00176">
    <property type="entry name" value="SNF2-rel_dom"/>
    <property type="match status" value="1"/>
</dbReference>
<dbReference type="GO" id="GO:0005524">
    <property type="term" value="F:ATP binding"/>
    <property type="evidence" value="ECO:0007669"/>
    <property type="project" value="UniProtKB-KW"/>
</dbReference>
<evidence type="ECO:0000259" key="10">
    <source>
        <dbReference type="PROSITE" id="PS51194"/>
    </source>
</evidence>
<dbReference type="EMBL" id="CAJPDR010000016">
    <property type="protein sequence ID" value="CAF9906255.1"/>
    <property type="molecule type" value="Genomic_DNA"/>
</dbReference>
<accession>A0A8H3EIJ9</accession>
<evidence type="ECO:0000256" key="7">
    <source>
        <dbReference type="SAM" id="MobiDB-lite"/>
    </source>
</evidence>
<gene>
    <name evidence="11" type="ORF">ALECFALPRED_002175</name>
</gene>
<dbReference type="InterPro" id="IPR001841">
    <property type="entry name" value="Znf_RING"/>
</dbReference>
<dbReference type="GO" id="GO:0016787">
    <property type="term" value="F:hydrolase activity"/>
    <property type="evidence" value="ECO:0007669"/>
    <property type="project" value="UniProtKB-KW"/>
</dbReference>
<evidence type="ECO:0000313" key="12">
    <source>
        <dbReference type="Proteomes" id="UP000664203"/>
    </source>
</evidence>
<comment type="caution">
    <text evidence="11">The sequence shown here is derived from an EMBL/GenBank/DDBJ whole genome shotgun (WGS) entry which is preliminary data.</text>
</comment>
<keyword evidence="6" id="KW-0863">Zinc-finger</keyword>
<dbReference type="Pfam" id="PF13923">
    <property type="entry name" value="zf-C3HC4_2"/>
    <property type="match status" value="1"/>
</dbReference>
<feature type="compositionally biased region" description="Polar residues" evidence="7">
    <location>
        <begin position="409"/>
        <end position="422"/>
    </location>
</feature>
<proteinExistence type="inferred from homology"/>
<dbReference type="GO" id="GO:0004386">
    <property type="term" value="F:helicase activity"/>
    <property type="evidence" value="ECO:0007669"/>
    <property type="project" value="UniProtKB-KW"/>
</dbReference>
<dbReference type="GO" id="GO:0005737">
    <property type="term" value="C:cytoplasm"/>
    <property type="evidence" value="ECO:0007669"/>
    <property type="project" value="TreeGrafter"/>
</dbReference>
<feature type="compositionally biased region" description="Basic and acidic residues" evidence="7">
    <location>
        <begin position="331"/>
        <end position="340"/>
    </location>
</feature>
<dbReference type="PROSITE" id="PS50089">
    <property type="entry name" value="ZF_RING_2"/>
    <property type="match status" value="1"/>
</dbReference>
<dbReference type="GO" id="GO:0008270">
    <property type="term" value="F:zinc ion binding"/>
    <property type="evidence" value="ECO:0007669"/>
    <property type="project" value="UniProtKB-KW"/>
</dbReference>
<dbReference type="GO" id="GO:0000724">
    <property type="term" value="P:double-strand break repair via homologous recombination"/>
    <property type="evidence" value="ECO:0007669"/>
    <property type="project" value="TreeGrafter"/>
</dbReference>
<feature type="compositionally biased region" description="Polar residues" evidence="7">
    <location>
        <begin position="288"/>
        <end position="298"/>
    </location>
</feature>
<dbReference type="CDD" id="cd16449">
    <property type="entry name" value="RING-HC"/>
    <property type="match status" value="1"/>
</dbReference>
<protein>
    <submittedName>
        <fullName evidence="11">Uncharacterized protein</fullName>
    </submittedName>
</protein>
<dbReference type="SUPFAM" id="SSF52540">
    <property type="entry name" value="P-loop containing nucleoside triphosphate hydrolases"/>
    <property type="match status" value="2"/>
</dbReference>
<dbReference type="PANTHER" id="PTHR45626">
    <property type="entry name" value="TRANSCRIPTION TERMINATION FACTOR 2-RELATED"/>
    <property type="match status" value="1"/>
</dbReference>
<dbReference type="InterPro" id="IPR000330">
    <property type="entry name" value="SNF2_N"/>
</dbReference>
<dbReference type="SUPFAM" id="SSF57850">
    <property type="entry name" value="RING/U-box"/>
    <property type="match status" value="1"/>
</dbReference>
<comment type="similarity">
    <text evidence="1">Belongs to the SNF2/RAD54 helicase family.</text>
</comment>
<dbReference type="GO" id="GO:0005634">
    <property type="term" value="C:nucleus"/>
    <property type="evidence" value="ECO:0007669"/>
    <property type="project" value="TreeGrafter"/>
</dbReference>
<feature type="domain" description="Helicase C-terminal" evidence="10">
    <location>
        <begin position="1169"/>
        <end position="1332"/>
    </location>
</feature>
<dbReference type="PANTHER" id="PTHR45626:SF16">
    <property type="entry name" value="ATP-DEPENDENT HELICASE ULS1"/>
    <property type="match status" value="1"/>
</dbReference>
<feature type="compositionally biased region" description="Basic residues" evidence="7">
    <location>
        <begin position="1098"/>
        <end position="1132"/>
    </location>
</feature>
<feature type="region of interest" description="Disordered" evidence="7">
    <location>
        <begin position="148"/>
        <end position="218"/>
    </location>
</feature>
<keyword evidence="5" id="KW-0067">ATP-binding</keyword>
<evidence type="ECO:0000313" key="11">
    <source>
        <dbReference type="EMBL" id="CAF9906255.1"/>
    </source>
</evidence>
<keyword evidence="6" id="KW-0479">Metal-binding</keyword>
<dbReference type="PROSITE" id="PS51192">
    <property type="entry name" value="HELICASE_ATP_BIND_1"/>
    <property type="match status" value="1"/>
</dbReference>
<evidence type="ECO:0000259" key="8">
    <source>
        <dbReference type="PROSITE" id="PS50089"/>
    </source>
</evidence>
<dbReference type="InterPro" id="IPR013083">
    <property type="entry name" value="Znf_RING/FYVE/PHD"/>
</dbReference>
<keyword evidence="12" id="KW-1185">Reference proteome</keyword>
<dbReference type="Gene3D" id="3.30.40.10">
    <property type="entry name" value="Zinc/RING finger domain, C3HC4 (zinc finger)"/>
    <property type="match status" value="1"/>
</dbReference>
<feature type="compositionally biased region" description="Acidic residues" evidence="7">
    <location>
        <begin position="1036"/>
        <end position="1067"/>
    </location>
</feature>
<evidence type="ECO:0000256" key="1">
    <source>
        <dbReference type="ARBA" id="ARBA00007025"/>
    </source>
</evidence>
<feature type="domain" description="RING-type" evidence="8">
    <location>
        <begin position="956"/>
        <end position="1008"/>
    </location>
</feature>
<dbReference type="Proteomes" id="UP000664203">
    <property type="component" value="Unassembled WGS sequence"/>
</dbReference>
<dbReference type="SMART" id="SM00487">
    <property type="entry name" value="DEXDc"/>
    <property type="match status" value="1"/>
</dbReference>
<dbReference type="InterPro" id="IPR049730">
    <property type="entry name" value="SNF2/RAD54-like_C"/>
</dbReference>
<feature type="compositionally biased region" description="Polar residues" evidence="7">
    <location>
        <begin position="341"/>
        <end position="351"/>
    </location>
</feature>
<feature type="region of interest" description="Disordered" evidence="7">
    <location>
        <begin position="1036"/>
        <end position="1137"/>
    </location>
</feature>
<dbReference type="PROSITE" id="PS51194">
    <property type="entry name" value="HELICASE_CTER"/>
    <property type="match status" value="1"/>
</dbReference>
<sequence>MTSFSSQAVLSDLQDRINVAKQELDTLRETDEEYEVKKMVLEHGLASLETQFENEQEEAYRRQHEDNENSPGNSPDLPIVGNYGHQRPQSSDATTKPVSMGFAPYAGSSNNAFGGHFASDGVMAGQGRPATAFSWGFGSLEDTVTPDTTTFPSMNGRLSSGSISSPDSGFLRPQKRQRESLGLSNPGGHAAKSLRATPSPAITGTTTPTSLESFEFPDDPDLFHLLGGNPKDHIREMREDQKAQEKLLEARRKQEREDEEFARSLQQYGEGDGDIGYGEHVIAGPSTAPRSTSQTVLDSQGRYRRPEPLSSPLFGGEDPFSSYTLPVKQESMYRQDRSGIKQENTNRNTNGHVPVKQERSHQPQSFIDLGSDDEFGATGEDSHPSSDLVEIDPSTFANNRSIPGPYNPYGNTAETSGPSTWANTGGQIGQSIVNATRGVYNSAYNLVDQQLAEYGTTPSGFGGIGGSSVYDHGAGSSSTFIDLDSYDQPQDLTSSVFGRHGINPNDPANRELVESYMDRINYVTHDPTRTTAEIKSLLENIRPDEELPPENREGTPEAMTYALMEHQKLGLTWMRTMEEGSTKGGILADDMGLGKTIQALALMVARRSTDRKCKTTLIVAPVALLKQWEREIQQKLKPSPRHTLSTFIFHGDKRHTTFERLRTFDVVLTTYGEESYPFTYILAEDFFPCLLLLIGTLASELKRREDVLMKKRANPNWRPTGREDSLPLLGDECKWYRVILDEAQWIKNKSTKQAQAVSQLQALTRFCMTGTPMMNNVSELYSLIHFLRIRPYCEPENFRRDFTTPLKSSSDSAKSRAMRKLQALLKAILLRRTKKSQIDGKSILDLPERTTEQSHAIFSDDELAFYQALETHTQLTFNKYLKANTVGRNYSNILVLLLRLRQACCHPHLIKDFGQASGSADVTPEEMMKLARELAPDVVARIKEQCSLNEDSAMECPVCMDMADNPTIFIPCGHNTCSECFARISDPSQANADGNEGRNPDIKCPNCRGKILPTKVIDHNAFKRVYLPELMADGLLDDEGDSQADVETTDDSDSDDDDDDDEEDDEVDSKGNLLNFVIRDDVDDDSSETEEGDESYRRGKAAGKKPSTSKKAKKRNKGKGKGKGKTKEKKPPRQTLAELKKAGMRNIKARQRYLKRLNKEWIPSGKTEKTMEILRAIQEKKDPETNQCEKTIIFSQFTSLLDLLEVPIAGAGWGYRRYDGSMSANARNDAVIDFTDRKECKIMLVSLKAGNAGLNLIAASQVIILDPFWNPFVEEQAIDRAHRIGQQKPVQVHRVLVPNTVEDRILALQEKKRELIEAALDEKASQNVGRLGIRELGFLFDVST</sequence>
<dbReference type="InterPro" id="IPR038718">
    <property type="entry name" value="SNF2-like_sf"/>
</dbReference>
<feature type="compositionally biased region" description="Basic and acidic residues" evidence="7">
    <location>
        <begin position="58"/>
        <end position="67"/>
    </location>
</feature>
<feature type="domain" description="Helicase ATP-binding" evidence="9">
    <location>
        <begin position="576"/>
        <end position="790"/>
    </location>
</feature>
<dbReference type="OrthoDB" id="423559at2759"/>
<feature type="compositionally biased region" description="Polar residues" evidence="7">
    <location>
        <begin position="87"/>
        <end position="97"/>
    </location>
</feature>
<dbReference type="InterPro" id="IPR001650">
    <property type="entry name" value="Helicase_C-like"/>
</dbReference>
<dbReference type="Pfam" id="PF00271">
    <property type="entry name" value="Helicase_C"/>
    <property type="match status" value="1"/>
</dbReference>
<evidence type="ECO:0000256" key="3">
    <source>
        <dbReference type="ARBA" id="ARBA00022801"/>
    </source>
</evidence>
<name>A0A8H3EIJ9_9LECA</name>
<evidence type="ECO:0000256" key="2">
    <source>
        <dbReference type="ARBA" id="ARBA00022741"/>
    </source>
</evidence>
<dbReference type="CDD" id="cd18793">
    <property type="entry name" value="SF2_C_SNF"/>
    <property type="match status" value="1"/>
</dbReference>